<name>A0AAJ0FPR1_9PEZI</name>
<keyword evidence="2" id="KW-0812">Transmembrane</keyword>
<dbReference type="Proteomes" id="UP001244011">
    <property type="component" value="Unassembled WGS sequence"/>
</dbReference>
<proteinExistence type="predicted"/>
<evidence type="ECO:0000256" key="1">
    <source>
        <dbReference type="SAM" id="MobiDB-lite"/>
    </source>
</evidence>
<sequence length="151" mass="17823">MATEARATRNREDEQPPRRPHEQSMLYKAVMTPIVFVTFLFSLIMVDYRYSVMRSHYHAENPSRLPTWLHRIVYRYQPYEYVVVDENGRPTGQSADPRFLHSKQRELMKMEVTDAFEVRSTVMFVLGLISLPLIWGLWRIASWVVGSMLAK</sequence>
<dbReference type="RefSeq" id="XP_060284618.1">
    <property type="nucleotide sequence ID" value="XM_060429839.1"/>
</dbReference>
<keyword evidence="2" id="KW-0472">Membrane</keyword>
<dbReference type="EMBL" id="MU839005">
    <property type="protein sequence ID" value="KAK1768405.1"/>
    <property type="molecule type" value="Genomic_DNA"/>
</dbReference>
<feature type="transmembrane region" description="Helical" evidence="2">
    <location>
        <begin position="25"/>
        <end position="46"/>
    </location>
</feature>
<evidence type="ECO:0000313" key="4">
    <source>
        <dbReference type="Proteomes" id="UP001244011"/>
    </source>
</evidence>
<reference evidence="3" key="1">
    <citation type="submission" date="2023-06" db="EMBL/GenBank/DDBJ databases">
        <title>Genome-scale phylogeny and comparative genomics of the fungal order Sordariales.</title>
        <authorList>
            <consortium name="Lawrence Berkeley National Laboratory"/>
            <person name="Hensen N."/>
            <person name="Bonometti L."/>
            <person name="Westerberg I."/>
            <person name="Brannstrom I.O."/>
            <person name="Guillou S."/>
            <person name="Cros-Aarteil S."/>
            <person name="Calhoun S."/>
            <person name="Haridas S."/>
            <person name="Kuo A."/>
            <person name="Mondo S."/>
            <person name="Pangilinan J."/>
            <person name="Riley R."/>
            <person name="Labutti K."/>
            <person name="Andreopoulos B."/>
            <person name="Lipzen A."/>
            <person name="Chen C."/>
            <person name="Yanf M."/>
            <person name="Daum C."/>
            <person name="Ng V."/>
            <person name="Clum A."/>
            <person name="Steindorff A."/>
            <person name="Ohm R."/>
            <person name="Martin F."/>
            <person name="Silar P."/>
            <person name="Natvig D."/>
            <person name="Lalanne C."/>
            <person name="Gautier V."/>
            <person name="Ament-Velasquez S.L."/>
            <person name="Kruys A."/>
            <person name="Hutchinson M.I."/>
            <person name="Powell A.J."/>
            <person name="Barry K."/>
            <person name="Miller A.N."/>
            <person name="Grigoriev I.V."/>
            <person name="Debuchy R."/>
            <person name="Gladieux P."/>
            <person name="Thoren M.H."/>
            <person name="Johannesson H."/>
        </authorList>
    </citation>
    <scope>NUCLEOTIDE SEQUENCE</scope>
    <source>
        <strain evidence="3">8032-3</strain>
    </source>
</reference>
<comment type="caution">
    <text evidence="3">The sequence shown here is derived from an EMBL/GenBank/DDBJ whole genome shotgun (WGS) entry which is preliminary data.</text>
</comment>
<keyword evidence="4" id="KW-1185">Reference proteome</keyword>
<evidence type="ECO:0000256" key="2">
    <source>
        <dbReference type="SAM" id="Phobius"/>
    </source>
</evidence>
<feature type="region of interest" description="Disordered" evidence="1">
    <location>
        <begin position="1"/>
        <end position="22"/>
    </location>
</feature>
<organism evidence="3 4">
    <name type="scientific">Phialemonium atrogriseum</name>
    <dbReference type="NCBI Taxonomy" id="1093897"/>
    <lineage>
        <taxon>Eukaryota</taxon>
        <taxon>Fungi</taxon>
        <taxon>Dikarya</taxon>
        <taxon>Ascomycota</taxon>
        <taxon>Pezizomycotina</taxon>
        <taxon>Sordariomycetes</taxon>
        <taxon>Sordariomycetidae</taxon>
        <taxon>Cephalothecales</taxon>
        <taxon>Cephalothecaceae</taxon>
        <taxon>Phialemonium</taxon>
    </lineage>
</organism>
<dbReference type="AlphaFoldDB" id="A0AAJ0FPR1"/>
<keyword evidence="2" id="KW-1133">Transmembrane helix</keyword>
<dbReference type="GeneID" id="85313026"/>
<evidence type="ECO:0000313" key="3">
    <source>
        <dbReference type="EMBL" id="KAK1768405.1"/>
    </source>
</evidence>
<gene>
    <name evidence="3" type="ORF">QBC33DRAFT_557865</name>
</gene>
<feature type="transmembrane region" description="Helical" evidence="2">
    <location>
        <begin position="118"/>
        <end position="138"/>
    </location>
</feature>
<protein>
    <submittedName>
        <fullName evidence="3">Uncharacterized protein</fullName>
    </submittedName>
</protein>
<accession>A0AAJ0FPR1</accession>